<comment type="caution">
    <text evidence="2">The sequence shown here is derived from an EMBL/GenBank/DDBJ whole genome shotgun (WGS) entry which is preliminary data.</text>
</comment>
<keyword evidence="1" id="KW-0812">Transmembrane</keyword>
<feature type="transmembrane region" description="Helical" evidence="1">
    <location>
        <begin position="72"/>
        <end position="90"/>
    </location>
</feature>
<dbReference type="AlphaFoldDB" id="A0A5J4SE65"/>
<proteinExistence type="predicted"/>
<feature type="transmembrane region" description="Helical" evidence="1">
    <location>
        <begin position="135"/>
        <end position="152"/>
    </location>
</feature>
<accession>A0A5J4SE65</accession>
<evidence type="ECO:0000256" key="1">
    <source>
        <dbReference type="SAM" id="Phobius"/>
    </source>
</evidence>
<organism evidence="2">
    <name type="scientific">termite gut metagenome</name>
    <dbReference type="NCBI Taxonomy" id="433724"/>
    <lineage>
        <taxon>unclassified sequences</taxon>
        <taxon>metagenomes</taxon>
        <taxon>organismal metagenomes</taxon>
    </lineage>
</organism>
<protein>
    <submittedName>
        <fullName evidence="2">Uncharacterized protein</fullName>
    </submittedName>
</protein>
<name>A0A5J4SE65_9ZZZZ</name>
<sequence>MKANFLFPNRFRIIGWILLIPAVVLGYLVIFEDFEFSFLNIDIFSLLPTSFNATPGINPPSFRLWSIVNDNFTQELAGILFIVSAIFVAFSKEKNEDEYISKIRLESLVWATYVTFAVQILCLLFFYDFTFLKSMIVNMFTILIVFIVRYNFIIYRSKPQCNEE</sequence>
<reference evidence="2" key="1">
    <citation type="submission" date="2019-03" db="EMBL/GenBank/DDBJ databases">
        <title>Single cell metagenomics reveals metabolic interactions within the superorganism composed of flagellate Streblomastix strix and complex community of Bacteroidetes bacteria on its surface.</title>
        <authorList>
            <person name="Treitli S.C."/>
            <person name="Kolisko M."/>
            <person name="Husnik F."/>
            <person name="Keeling P."/>
            <person name="Hampl V."/>
        </authorList>
    </citation>
    <scope>NUCLEOTIDE SEQUENCE</scope>
    <source>
        <strain evidence="2">STM</strain>
    </source>
</reference>
<feature type="transmembrane region" description="Helical" evidence="1">
    <location>
        <begin position="110"/>
        <end position="129"/>
    </location>
</feature>
<feature type="transmembrane region" description="Helical" evidence="1">
    <location>
        <begin position="12"/>
        <end position="30"/>
    </location>
</feature>
<dbReference type="EMBL" id="SNRY01000255">
    <property type="protein sequence ID" value="KAA6343705.1"/>
    <property type="molecule type" value="Genomic_DNA"/>
</dbReference>
<keyword evidence="1" id="KW-1133">Transmembrane helix</keyword>
<gene>
    <name evidence="2" type="ORF">EZS27_008616</name>
</gene>
<keyword evidence="1" id="KW-0472">Membrane</keyword>
<evidence type="ECO:0000313" key="2">
    <source>
        <dbReference type="EMBL" id="KAA6343705.1"/>
    </source>
</evidence>